<comment type="caution">
    <text evidence="2">The sequence shown here is derived from an EMBL/GenBank/DDBJ whole genome shotgun (WGS) entry which is preliminary data.</text>
</comment>
<dbReference type="InterPro" id="IPR055245">
    <property type="entry name" value="HTH_proteobacteria"/>
</dbReference>
<protein>
    <recommendedName>
        <fullName evidence="1">Winged helix-turn-helix domain-containing protein</fullName>
    </recommendedName>
</protein>
<dbReference type="RefSeq" id="WP_135205059.1">
    <property type="nucleotide sequence ID" value="NZ_SPVG01000276.1"/>
</dbReference>
<accession>A0A4Y9S162</accession>
<feature type="domain" description="Winged helix-turn-helix" evidence="1">
    <location>
        <begin position="75"/>
        <end position="125"/>
    </location>
</feature>
<dbReference type="OrthoDB" id="8779579at2"/>
<organism evidence="2 3">
    <name type="scientific">Duganella callida</name>
    <dbReference type="NCBI Taxonomy" id="2561932"/>
    <lineage>
        <taxon>Bacteria</taxon>
        <taxon>Pseudomonadati</taxon>
        <taxon>Pseudomonadota</taxon>
        <taxon>Betaproteobacteria</taxon>
        <taxon>Burkholderiales</taxon>
        <taxon>Oxalobacteraceae</taxon>
        <taxon>Telluria group</taxon>
        <taxon>Duganella</taxon>
    </lineage>
</organism>
<name>A0A4Y9S162_9BURK</name>
<dbReference type="Pfam" id="PF14090">
    <property type="entry name" value="HTH_39"/>
    <property type="match status" value="1"/>
</dbReference>
<keyword evidence="3" id="KW-1185">Reference proteome</keyword>
<sequence length="140" mass="15220">MTSRKRNASGKGGARPTKLAGGVGGQIKVLKCSNQYIAKLRREVRSAGLFLRDTTGSTQRETLLGVLQYLGPRGLNTLEGVGLGFYRIATRVQELQEAGYSIDSRPERVEGPDGLVHCRIARYVFCGRLPDAQGKLDLGE</sequence>
<dbReference type="EMBL" id="SPVG01000276">
    <property type="protein sequence ID" value="TFW13288.1"/>
    <property type="molecule type" value="Genomic_DNA"/>
</dbReference>
<proteinExistence type="predicted"/>
<gene>
    <name evidence="2" type="ORF">E4L98_29240</name>
</gene>
<dbReference type="Proteomes" id="UP000297729">
    <property type="component" value="Unassembled WGS sequence"/>
</dbReference>
<dbReference type="AlphaFoldDB" id="A0A4Y9S162"/>
<evidence type="ECO:0000313" key="3">
    <source>
        <dbReference type="Proteomes" id="UP000297729"/>
    </source>
</evidence>
<evidence type="ECO:0000313" key="2">
    <source>
        <dbReference type="EMBL" id="TFW13288.1"/>
    </source>
</evidence>
<reference evidence="2 3" key="1">
    <citation type="submission" date="2019-03" db="EMBL/GenBank/DDBJ databases">
        <title>Draft Genome Sequence of Duganella callidus sp. nov., a Novel Duganella Species Isolated from Cultivated Soil.</title>
        <authorList>
            <person name="Raths R."/>
            <person name="Peta V."/>
            <person name="Bucking H."/>
        </authorList>
    </citation>
    <scope>NUCLEOTIDE SEQUENCE [LARGE SCALE GENOMIC DNA]</scope>
    <source>
        <strain evidence="2 3">DN04</strain>
    </source>
</reference>
<evidence type="ECO:0000259" key="1">
    <source>
        <dbReference type="Pfam" id="PF14090"/>
    </source>
</evidence>